<keyword evidence="4 9" id="KW-0378">Hydrolase</keyword>
<evidence type="ECO:0000313" key="10">
    <source>
        <dbReference type="Proteomes" id="UP001236507"/>
    </source>
</evidence>
<evidence type="ECO:0000256" key="4">
    <source>
        <dbReference type="ARBA" id="ARBA00022801"/>
    </source>
</evidence>
<dbReference type="EMBL" id="JASHIF010000011">
    <property type="protein sequence ID" value="MDI9860563.1"/>
    <property type="molecule type" value="Genomic_DNA"/>
</dbReference>
<dbReference type="EC" id="3.4.21.105" evidence="9"/>
<keyword evidence="5 7" id="KW-1133">Transmembrane helix</keyword>
<keyword evidence="3 7" id="KW-0812">Transmembrane</keyword>
<reference evidence="9 10" key="1">
    <citation type="submission" date="2023-05" db="EMBL/GenBank/DDBJ databases">
        <title>Novel species of genus Flectobacillus isolated from stream in China.</title>
        <authorList>
            <person name="Lu H."/>
        </authorList>
    </citation>
    <scope>NUCLEOTIDE SEQUENCE [LARGE SCALE GENOMIC DNA]</scope>
    <source>
        <strain evidence="9 10">KCTC 42575</strain>
    </source>
</reference>
<dbReference type="PANTHER" id="PTHR43731">
    <property type="entry name" value="RHOMBOID PROTEASE"/>
    <property type="match status" value="1"/>
</dbReference>
<dbReference type="RefSeq" id="WP_166577266.1">
    <property type="nucleotide sequence ID" value="NZ_JASHIF010000011.1"/>
</dbReference>
<feature type="transmembrane region" description="Helical" evidence="7">
    <location>
        <begin position="6"/>
        <end position="23"/>
    </location>
</feature>
<evidence type="ECO:0000256" key="7">
    <source>
        <dbReference type="SAM" id="Phobius"/>
    </source>
</evidence>
<comment type="similarity">
    <text evidence="2">Belongs to the peptidase S54 family.</text>
</comment>
<evidence type="ECO:0000259" key="8">
    <source>
        <dbReference type="Pfam" id="PF01694"/>
    </source>
</evidence>
<dbReference type="GO" id="GO:0006508">
    <property type="term" value="P:proteolysis"/>
    <property type="evidence" value="ECO:0007669"/>
    <property type="project" value="UniProtKB-KW"/>
</dbReference>
<evidence type="ECO:0000256" key="5">
    <source>
        <dbReference type="ARBA" id="ARBA00022989"/>
    </source>
</evidence>
<feature type="transmembrane region" description="Helical" evidence="7">
    <location>
        <begin position="44"/>
        <end position="68"/>
    </location>
</feature>
<dbReference type="InterPro" id="IPR050925">
    <property type="entry name" value="Rhomboid_protease_S54"/>
</dbReference>
<dbReference type="InterPro" id="IPR035952">
    <property type="entry name" value="Rhomboid-like_sf"/>
</dbReference>
<gene>
    <name evidence="9" type="ORF">QM524_15215</name>
</gene>
<sequence length="210" mass="24157">MADLSLNEILILITTLISILAFRNYELLNKLMMNPYLINRRQEYWRFITSGFIHADFGHLFFNMFTLYSFGNLMEMVYNQVSPGNGPFLYLLLYLGGIIVSDLPSFFKHKNNFNYNSLGASGGVSSVLFAAILFAPTQSLHIYGIIPIPAVLFALLYTWYSIYMSRRSMDNINHDAHLYGALYGVIITIIIYPKVLMIFTEQILDWLQGF</sequence>
<dbReference type="PANTHER" id="PTHR43731:SF14">
    <property type="entry name" value="PRESENILIN-ASSOCIATED RHOMBOID-LIKE PROTEIN, MITOCHONDRIAL"/>
    <property type="match status" value="1"/>
</dbReference>
<comment type="caution">
    <text evidence="9">The sequence shown here is derived from an EMBL/GenBank/DDBJ whole genome shotgun (WGS) entry which is preliminary data.</text>
</comment>
<evidence type="ECO:0000256" key="3">
    <source>
        <dbReference type="ARBA" id="ARBA00022692"/>
    </source>
</evidence>
<feature type="transmembrane region" description="Helical" evidence="7">
    <location>
        <begin position="140"/>
        <end position="160"/>
    </location>
</feature>
<evidence type="ECO:0000256" key="6">
    <source>
        <dbReference type="ARBA" id="ARBA00023136"/>
    </source>
</evidence>
<keyword evidence="10" id="KW-1185">Reference proteome</keyword>
<keyword evidence="6 7" id="KW-0472">Membrane</keyword>
<dbReference type="GO" id="GO:0008233">
    <property type="term" value="F:peptidase activity"/>
    <property type="evidence" value="ECO:0007669"/>
    <property type="project" value="UniProtKB-KW"/>
</dbReference>
<dbReference type="InterPro" id="IPR022764">
    <property type="entry name" value="Peptidase_S54_rhomboid_dom"/>
</dbReference>
<dbReference type="Gene3D" id="1.20.1540.10">
    <property type="entry name" value="Rhomboid-like"/>
    <property type="match status" value="1"/>
</dbReference>
<feature type="transmembrane region" description="Helical" evidence="7">
    <location>
        <begin position="88"/>
        <end position="107"/>
    </location>
</feature>
<protein>
    <submittedName>
        <fullName evidence="9">Rhomboid family intramembrane serine protease</fullName>
        <ecNumber evidence="9">3.4.21.105</ecNumber>
    </submittedName>
</protein>
<feature type="domain" description="Peptidase S54 rhomboid" evidence="8">
    <location>
        <begin position="42"/>
        <end position="193"/>
    </location>
</feature>
<proteinExistence type="inferred from homology"/>
<keyword evidence="9" id="KW-0645">Protease</keyword>
<evidence type="ECO:0000256" key="1">
    <source>
        <dbReference type="ARBA" id="ARBA00004141"/>
    </source>
</evidence>
<dbReference type="Proteomes" id="UP001236507">
    <property type="component" value="Unassembled WGS sequence"/>
</dbReference>
<dbReference type="Pfam" id="PF01694">
    <property type="entry name" value="Rhomboid"/>
    <property type="match status" value="1"/>
</dbReference>
<feature type="transmembrane region" description="Helical" evidence="7">
    <location>
        <begin position="114"/>
        <end position="134"/>
    </location>
</feature>
<accession>A0ABT6YBR7</accession>
<evidence type="ECO:0000256" key="2">
    <source>
        <dbReference type="ARBA" id="ARBA00009045"/>
    </source>
</evidence>
<name>A0ABT6YBR7_9BACT</name>
<organism evidence="9 10">
    <name type="scientific">Flectobacillus roseus</name>
    <dbReference type="NCBI Taxonomy" id="502259"/>
    <lineage>
        <taxon>Bacteria</taxon>
        <taxon>Pseudomonadati</taxon>
        <taxon>Bacteroidota</taxon>
        <taxon>Cytophagia</taxon>
        <taxon>Cytophagales</taxon>
        <taxon>Flectobacillaceae</taxon>
        <taxon>Flectobacillus</taxon>
    </lineage>
</organism>
<evidence type="ECO:0000313" key="9">
    <source>
        <dbReference type="EMBL" id="MDI9860563.1"/>
    </source>
</evidence>
<dbReference type="SUPFAM" id="SSF144091">
    <property type="entry name" value="Rhomboid-like"/>
    <property type="match status" value="1"/>
</dbReference>
<feature type="transmembrane region" description="Helical" evidence="7">
    <location>
        <begin position="181"/>
        <end position="200"/>
    </location>
</feature>
<comment type="subcellular location">
    <subcellularLocation>
        <location evidence="1">Membrane</location>
        <topology evidence="1">Multi-pass membrane protein</topology>
    </subcellularLocation>
</comment>